<proteinExistence type="predicted"/>
<accession>A0A7U6JGR8</accession>
<dbReference type="KEGG" id="tbn:TBH_C0748"/>
<dbReference type="Pfam" id="PF00534">
    <property type="entry name" value="Glycos_transf_1"/>
    <property type="match status" value="1"/>
</dbReference>
<organism evidence="2 3">
    <name type="scientific">Thiolapillus brandeum</name>
    <dbReference type="NCBI Taxonomy" id="1076588"/>
    <lineage>
        <taxon>Bacteria</taxon>
        <taxon>Pseudomonadati</taxon>
        <taxon>Pseudomonadota</taxon>
        <taxon>Gammaproteobacteria</taxon>
        <taxon>Chromatiales</taxon>
        <taxon>Sedimenticolaceae</taxon>
        <taxon>Thiolapillus</taxon>
    </lineage>
</organism>
<dbReference type="Proteomes" id="UP000031631">
    <property type="component" value="Chromosome"/>
</dbReference>
<dbReference type="AlphaFoldDB" id="A0A7U6JGR8"/>
<dbReference type="PANTHER" id="PTHR45947:SF3">
    <property type="entry name" value="SULFOQUINOVOSYL TRANSFERASE SQD2"/>
    <property type="match status" value="1"/>
</dbReference>
<dbReference type="InterPro" id="IPR001296">
    <property type="entry name" value="Glyco_trans_1"/>
</dbReference>
<protein>
    <recommendedName>
        <fullName evidence="1">Glycosyl transferase family 1 domain-containing protein</fullName>
    </recommendedName>
</protein>
<dbReference type="RefSeq" id="WP_223212095.1">
    <property type="nucleotide sequence ID" value="NZ_AP012273.1"/>
</dbReference>
<gene>
    <name evidence="2" type="ORF">TBH_C0748</name>
</gene>
<keyword evidence="3" id="KW-1185">Reference proteome</keyword>
<sequence>MNRGTGVAIYSPSAGIWGGGQIYIEQLCNYLNARDIPAWVYSSEPETFACPARSMRPARARRDRLVHAMGLASEWKRQCIGQVVLNDLASLWLAPLFRLQGLRVISLLHLYLQPRSHNPLGHGRLEYFLLRRSAPFCHHIFSVNRDNVAVLGERVRFVGNFVPQWFFPQPGEARPEKTHDFLFVGRFARQKNLPLFLRLLKNLRDTRGRRCTALLLGEGEEWESIQRLVKEWGLQGQVDFSPWVSRENLPHCYDRGRCFVISSLHEGFATTLLEAHARGVPALVTRSSGFCAEFVEEYGQPTGRVFVPEDVHDEEFLKAVERLLDRSPDLVGACMDKARLFDEDRVLGPIAECLRYTSGTV</sequence>
<evidence type="ECO:0000313" key="2">
    <source>
        <dbReference type="EMBL" id="BAO43686.1"/>
    </source>
</evidence>
<name>A0A7U6JGR8_9GAMM</name>
<reference evidence="2 3" key="1">
    <citation type="journal article" date="2014" name="PLoS ONE">
        <title>Physiological and genomic features of a novel sulfur-oxidizing gammaproteobacterium belonging to a previously uncultivated symbiotic lineage isolated from a hydrothermal vent.</title>
        <authorList>
            <person name="Nunoura T."/>
            <person name="Takaki Y."/>
            <person name="Kazama H."/>
            <person name="Kakuta J."/>
            <person name="Shimamura S."/>
            <person name="Makita H."/>
            <person name="Hirai M."/>
            <person name="Miyazaki M."/>
            <person name="Takai K."/>
        </authorList>
    </citation>
    <scope>NUCLEOTIDE SEQUENCE [LARGE SCALE GENOMIC DNA]</scope>
    <source>
        <strain evidence="2 3">Hiromi1</strain>
    </source>
</reference>
<dbReference type="CDD" id="cd03801">
    <property type="entry name" value="GT4_PimA-like"/>
    <property type="match status" value="1"/>
</dbReference>
<dbReference type="InterPro" id="IPR050194">
    <property type="entry name" value="Glycosyltransferase_grp1"/>
</dbReference>
<dbReference type="GO" id="GO:0016757">
    <property type="term" value="F:glycosyltransferase activity"/>
    <property type="evidence" value="ECO:0007669"/>
    <property type="project" value="InterPro"/>
</dbReference>
<dbReference type="PANTHER" id="PTHR45947">
    <property type="entry name" value="SULFOQUINOVOSYL TRANSFERASE SQD2"/>
    <property type="match status" value="1"/>
</dbReference>
<evidence type="ECO:0000259" key="1">
    <source>
        <dbReference type="Pfam" id="PF00534"/>
    </source>
</evidence>
<evidence type="ECO:0000313" key="3">
    <source>
        <dbReference type="Proteomes" id="UP000031631"/>
    </source>
</evidence>
<dbReference type="SUPFAM" id="SSF53756">
    <property type="entry name" value="UDP-Glycosyltransferase/glycogen phosphorylase"/>
    <property type="match status" value="1"/>
</dbReference>
<dbReference type="Gene3D" id="3.40.50.2000">
    <property type="entry name" value="Glycogen Phosphorylase B"/>
    <property type="match status" value="1"/>
</dbReference>
<feature type="domain" description="Glycosyl transferase family 1" evidence="1">
    <location>
        <begin position="173"/>
        <end position="327"/>
    </location>
</feature>
<dbReference type="EMBL" id="AP012273">
    <property type="protein sequence ID" value="BAO43686.1"/>
    <property type="molecule type" value="Genomic_DNA"/>
</dbReference>